<name>A0A940WJK5_9ACTN</name>
<dbReference type="InterPro" id="IPR013324">
    <property type="entry name" value="RNA_pol_sigma_r3/r4-like"/>
</dbReference>
<reference evidence="1" key="1">
    <citation type="submission" date="2021-02" db="EMBL/GenBank/DDBJ databases">
        <title>Draft genome sequence of Microbispora sp. RL4-1S isolated from rice leaves in Thailand.</title>
        <authorList>
            <person name="Muangham S."/>
            <person name="Duangmal K."/>
        </authorList>
    </citation>
    <scope>NUCLEOTIDE SEQUENCE</scope>
    <source>
        <strain evidence="1">RL4-1S</strain>
    </source>
</reference>
<comment type="caution">
    <text evidence="1">The sequence shown here is derived from an EMBL/GenBank/DDBJ whole genome shotgun (WGS) entry which is preliminary data.</text>
</comment>
<organism evidence="1 2">
    <name type="scientific">Microbispora oryzae</name>
    <dbReference type="NCBI Taxonomy" id="2806554"/>
    <lineage>
        <taxon>Bacteria</taxon>
        <taxon>Bacillati</taxon>
        <taxon>Actinomycetota</taxon>
        <taxon>Actinomycetes</taxon>
        <taxon>Streptosporangiales</taxon>
        <taxon>Streptosporangiaceae</taxon>
        <taxon>Microbispora</taxon>
    </lineage>
</organism>
<protein>
    <submittedName>
        <fullName evidence="1">Uncharacterized protein</fullName>
    </submittedName>
</protein>
<gene>
    <name evidence="1" type="ORF">JOL79_11565</name>
</gene>
<dbReference type="SUPFAM" id="SSF88659">
    <property type="entry name" value="Sigma3 and sigma4 domains of RNA polymerase sigma factors"/>
    <property type="match status" value="1"/>
</dbReference>
<dbReference type="Proteomes" id="UP000674234">
    <property type="component" value="Unassembled WGS sequence"/>
</dbReference>
<dbReference type="RefSeq" id="WP_210155757.1">
    <property type="nucleotide sequence ID" value="NZ_JAFCNB010000005.1"/>
</dbReference>
<dbReference type="EMBL" id="JAFCNB010000005">
    <property type="protein sequence ID" value="MBP2704452.1"/>
    <property type="molecule type" value="Genomic_DNA"/>
</dbReference>
<proteinExistence type="predicted"/>
<accession>A0A940WJK5</accession>
<evidence type="ECO:0000313" key="1">
    <source>
        <dbReference type="EMBL" id="MBP2704452.1"/>
    </source>
</evidence>
<sequence>MTGIREAKAALQQAEQRAKLQAKAIIDAARIDLGRAILKARSDGIPQKDIAEVLQLTREQVRRLQVAAQKAGDTAES</sequence>
<evidence type="ECO:0000313" key="2">
    <source>
        <dbReference type="Proteomes" id="UP000674234"/>
    </source>
</evidence>
<dbReference type="AlphaFoldDB" id="A0A940WJK5"/>
<keyword evidence="2" id="KW-1185">Reference proteome</keyword>